<feature type="region of interest" description="Disordered" evidence="1">
    <location>
        <begin position="1"/>
        <end position="23"/>
    </location>
</feature>
<evidence type="ECO:0000313" key="2">
    <source>
        <dbReference type="EMBL" id="KAH7165844.1"/>
    </source>
</evidence>
<feature type="region of interest" description="Disordered" evidence="1">
    <location>
        <begin position="55"/>
        <end position="106"/>
    </location>
</feature>
<gene>
    <name evidence="2" type="ORF">EDB81DRAFT_780518</name>
</gene>
<dbReference type="AlphaFoldDB" id="A0A9P9FKX9"/>
<name>A0A9P9FKX9_9HYPO</name>
<sequence length="106" mass="11555">MASSETNSPANGSQQEETFKDQLDKAAAERRANLGNQKPNPIVEKITEYIPAATKILGSQNDPKQSDTSNVPGPPERPDHDDKIEGFVREQHRSNGDDGLLNGKDT</sequence>
<keyword evidence="3" id="KW-1185">Reference proteome</keyword>
<evidence type="ECO:0000313" key="3">
    <source>
        <dbReference type="Proteomes" id="UP000738349"/>
    </source>
</evidence>
<dbReference type="OrthoDB" id="3436397at2759"/>
<protein>
    <submittedName>
        <fullName evidence="2">Uncharacterized protein</fullName>
    </submittedName>
</protein>
<proteinExistence type="predicted"/>
<dbReference type="Proteomes" id="UP000738349">
    <property type="component" value="Unassembled WGS sequence"/>
</dbReference>
<feature type="compositionally biased region" description="Polar residues" evidence="1">
    <location>
        <begin position="57"/>
        <end position="71"/>
    </location>
</feature>
<accession>A0A9P9FKX9</accession>
<comment type="caution">
    <text evidence="2">The sequence shown here is derived from an EMBL/GenBank/DDBJ whole genome shotgun (WGS) entry which is preliminary data.</text>
</comment>
<organism evidence="2 3">
    <name type="scientific">Dactylonectria macrodidyma</name>
    <dbReference type="NCBI Taxonomy" id="307937"/>
    <lineage>
        <taxon>Eukaryota</taxon>
        <taxon>Fungi</taxon>
        <taxon>Dikarya</taxon>
        <taxon>Ascomycota</taxon>
        <taxon>Pezizomycotina</taxon>
        <taxon>Sordariomycetes</taxon>
        <taxon>Hypocreomycetidae</taxon>
        <taxon>Hypocreales</taxon>
        <taxon>Nectriaceae</taxon>
        <taxon>Dactylonectria</taxon>
    </lineage>
</organism>
<feature type="compositionally biased region" description="Basic and acidic residues" evidence="1">
    <location>
        <begin position="76"/>
        <end position="96"/>
    </location>
</feature>
<dbReference type="EMBL" id="JAGMUV010000003">
    <property type="protein sequence ID" value="KAH7165844.1"/>
    <property type="molecule type" value="Genomic_DNA"/>
</dbReference>
<feature type="compositionally biased region" description="Polar residues" evidence="1">
    <location>
        <begin position="1"/>
        <end position="16"/>
    </location>
</feature>
<reference evidence="2" key="1">
    <citation type="journal article" date="2021" name="Nat. Commun.">
        <title>Genetic determinants of endophytism in the Arabidopsis root mycobiome.</title>
        <authorList>
            <person name="Mesny F."/>
            <person name="Miyauchi S."/>
            <person name="Thiergart T."/>
            <person name="Pickel B."/>
            <person name="Atanasova L."/>
            <person name="Karlsson M."/>
            <person name="Huettel B."/>
            <person name="Barry K.W."/>
            <person name="Haridas S."/>
            <person name="Chen C."/>
            <person name="Bauer D."/>
            <person name="Andreopoulos W."/>
            <person name="Pangilinan J."/>
            <person name="LaButti K."/>
            <person name="Riley R."/>
            <person name="Lipzen A."/>
            <person name="Clum A."/>
            <person name="Drula E."/>
            <person name="Henrissat B."/>
            <person name="Kohler A."/>
            <person name="Grigoriev I.V."/>
            <person name="Martin F.M."/>
            <person name="Hacquard S."/>
        </authorList>
    </citation>
    <scope>NUCLEOTIDE SEQUENCE</scope>
    <source>
        <strain evidence="2">MPI-CAGE-AT-0147</strain>
    </source>
</reference>
<evidence type="ECO:0000256" key="1">
    <source>
        <dbReference type="SAM" id="MobiDB-lite"/>
    </source>
</evidence>